<keyword evidence="4" id="KW-1185">Reference proteome</keyword>
<reference evidence="3 4" key="1">
    <citation type="submission" date="2019-12" db="EMBL/GenBank/DDBJ databases">
        <title>Genome sequencing and assembly of endphytes of Porphyra tenera.</title>
        <authorList>
            <person name="Park J.M."/>
            <person name="Shin R."/>
            <person name="Jo S.H."/>
        </authorList>
    </citation>
    <scope>NUCLEOTIDE SEQUENCE [LARGE SCALE GENOMIC DNA]</scope>
    <source>
        <strain evidence="3 4">GPM3</strain>
    </source>
</reference>
<dbReference type="InterPro" id="IPR038255">
    <property type="entry name" value="PBS_linker_sf"/>
</dbReference>
<dbReference type="Pfam" id="PF13946">
    <property type="entry name" value="DUF4214"/>
    <property type="match status" value="1"/>
</dbReference>
<organism evidence="3 4">
    <name type="scientific">Vreelandella titanicae</name>
    <dbReference type="NCBI Taxonomy" id="664683"/>
    <lineage>
        <taxon>Bacteria</taxon>
        <taxon>Pseudomonadati</taxon>
        <taxon>Pseudomonadota</taxon>
        <taxon>Gammaproteobacteria</taxon>
        <taxon>Oceanospirillales</taxon>
        <taxon>Halomonadaceae</taxon>
        <taxon>Vreelandella</taxon>
    </lineage>
</organism>
<dbReference type="EMBL" id="CP054580">
    <property type="protein sequence ID" value="QKS25843.1"/>
    <property type="molecule type" value="Genomic_DNA"/>
</dbReference>
<dbReference type="Gene3D" id="2.60.40.60">
    <property type="entry name" value="Cadherins"/>
    <property type="match status" value="1"/>
</dbReference>
<dbReference type="GO" id="GO:0016020">
    <property type="term" value="C:membrane"/>
    <property type="evidence" value="ECO:0007669"/>
    <property type="project" value="InterPro"/>
</dbReference>
<dbReference type="Pfam" id="PF17963">
    <property type="entry name" value="Big_9"/>
    <property type="match status" value="1"/>
</dbReference>
<evidence type="ECO:0000256" key="1">
    <source>
        <dbReference type="SAM" id="MobiDB-lite"/>
    </source>
</evidence>
<name>A0AAP9NP18_9GAMM</name>
<dbReference type="Gene3D" id="2.60.40.2700">
    <property type="match status" value="3"/>
</dbReference>
<dbReference type="PROSITE" id="PS50268">
    <property type="entry name" value="CADHERIN_2"/>
    <property type="match status" value="1"/>
</dbReference>
<accession>A0AAP9NP18</accession>
<dbReference type="Gene3D" id="1.10.3130.20">
    <property type="entry name" value="Phycobilisome linker domain"/>
    <property type="match status" value="1"/>
</dbReference>
<proteinExistence type="predicted"/>
<dbReference type="InterPro" id="IPR025282">
    <property type="entry name" value="DUF4214"/>
</dbReference>
<dbReference type="InterPro" id="IPR002126">
    <property type="entry name" value="Cadherin-like_dom"/>
</dbReference>
<dbReference type="NCBIfam" id="NF041766">
    <property type="entry name" value="choice_anch_U"/>
    <property type="match status" value="1"/>
</dbReference>
<feature type="compositionally biased region" description="Acidic residues" evidence="1">
    <location>
        <begin position="1730"/>
        <end position="1739"/>
    </location>
</feature>
<evidence type="ECO:0000313" key="3">
    <source>
        <dbReference type="EMBL" id="QKS25843.1"/>
    </source>
</evidence>
<dbReference type="GO" id="GO:0007156">
    <property type="term" value="P:homophilic cell adhesion via plasma membrane adhesion molecules"/>
    <property type="evidence" value="ECO:0007669"/>
    <property type="project" value="InterPro"/>
</dbReference>
<feature type="domain" description="Cadherin" evidence="2">
    <location>
        <begin position="997"/>
        <end position="1132"/>
    </location>
</feature>
<dbReference type="Proteomes" id="UP000509761">
    <property type="component" value="Chromosome"/>
</dbReference>
<evidence type="ECO:0000313" key="4">
    <source>
        <dbReference type="Proteomes" id="UP000509761"/>
    </source>
</evidence>
<evidence type="ECO:0000259" key="2">
    <source>
        <dbReference type="PROSITE" id="PS50268"/>
    </source>
</evidence>
<gene>
    <name evidence="3" type="ORF">FX987_03639</name>
</gene>
<dbReference type="Pfam" id="PF17803">
    <property type="entry name" value="Cadherin_4"/>
    <property type="match status" value="1"/>
</dbReference>
<dbReference type="Pfam" id="PF14252">
    <property type="entry name" value="DUF4347"/>
    <property type="match status" value="1"/>
</dbReference>
<feature type="region of interest" description="Disordered" evidence="1">
    <location>
        <begin position="1730"/>
        <end position="1766"/>
    </location>
</feature>
<dbReference type="InterPro" id="IPR040853">
    <property type="entry name" value="RapA2_cadherin-like"/>
</dbReference>
<dbReference type="InterPro" id="IPR025592">
    <property type="entry name" value="DUF4347"/>
</dbReference>
<dbReference type="InterPro" id="IPR053784">
    <property type="entry name" value="Choice_anch_U_dom"/>
</dbReference>
<protein>
    <recommendedName>
        <fullName evidence="2">Cadherin domain-containing protein</fullName>
    </recommendedName>
</protein>
<dbReference type="RefSeq" id="WP_174788327.1">
    <property type="nucleotide sequence ID" value="NZ_CP054580.1"/>
</dbReference>
<feature type="region of interest" description="Disordered" evidence="1">
    <location>
        <begin position="1920"/>
        <end position="1941"/>
    </location>
</feature>
<dbReference type="GO" id="GO:0005509">
    <property type="term" value="F:calcium ion binding"/>
    <property type="evidence" value="ECO:0007669"/>
    <property type="project" value="InterPro"/>
</dbReference>
<sequence length="2186" mass="223447">MVSDLLQRGNVKEVIFIDTGIDGWQTLVDGVPDGADIVTLDPSRDGLEQMAQWAQTHSGYDAIHIISHGSEGQIHLGNFSLDESVINTRASDLAQLGAALNEEGDLLLYGCSVASGEGQDFIAALAQATQADVAASDNLTGAASKGGDWVLEAVSSEGAIETQTFSAQDFQGALSTIAFDGAVQNGNFAVTVTEQGRTIEVTTTGATNYFSPIDAGGVGGSTGYIIGDTNAYGLTSVTFTFDVAVDVSSIQFVEIGDMAAGNYIFTSNDSQTASVAANSSTDIGGFHGITVSSLNFTNISSFTVTYSEGQFAPGFDNLVFEVASTNAAPTITGVPSDITVTEDTASNVDLSAVTFADADGDTLTATLTASAGTLAASSGGGVAVTGSGSSALTLSGSVANINTYLDTTSNIQYTGASNASGDNAATLTIKANDGTVDSSATTVNVDITAVDNAATFGFESGVTGLGTKTVTAVGTSATFTIESESANLLDSDNGGFTNVNLSGSESIDTGEWAPAETKLTFSIDSGKQFDLSSLMLQSWDGDNEVIVLTSDKGSIEFIASNTTVTTLDIENHINADFFKGITSFTLTENTVDGEYSGFYITFDDLVVTNITAVPTNAAPTITGAPSDITVTEDTVSNVDLSDVTLADSDGDNLTVTLTASAGTLAASSGGSVTVSGSGAGVLTLAGTAANINTYLDTTTNIQYTGASNASGDNAATLSIKANDGTVDSSTTTVNLDITAVNDAPTVAGAPSDITVTEDTASNVDLSSVTFADADGDSLTVTLTASAGTLAASSSGSVTVVGSGMGALSLSGSAADINAYLDTISAIQYTGAENASGDNAATLSLKANDGTVDSSTTAVNLDITAVNDAPTVAGAPSDITVTEHTASNVDLSSVTFADADGDSLTVTLTASAGTLAASSSGSVTVVGSGTGALTLSGSAADINAYLDTISAIQYTGAENASGDNAATLSLKANDGTVDSSTTAVNLDITAVNDAPTVAGAPSDITVTEHTASNVDLSSVTFADADGDSLTVTLTASAGTLAASSSGSVTVVGSGTGALTLSGSTADINAYLDTISAIQYTGAENASGDNAATFTISAEDVNGGSLAENVTVNLDITDVNDAPTYTGSGLNPMFTELDNAQIDWANLAMLFGNNTFDTIETGQEVTQVTLTVSNVSGTSDEVLAIRTGADSAIVMPLVNGQNGTVNTSELNFSYAVAVDDQKVATVVIDSSDIANVWNSYADNLFYAHLSDNPVAGDRIVTITGVKDNGGTENSGQDTTTGLNVSSTVTVKSVNDAPVLDASKAPELVSVLQNQGAPEAGSLDGSTLLSNIINSTGIGNYSDAEGDAPGLAITGVNENGALYYTTDGGQTWAELTGVVSDASALLLAANDDTRLYFKPDASYSGTLNGAISFRAWDGTGGHSNGDAGVATIGAGNVKAAFSTASDSVSITITEPNRAPTGSVTISGSAEEGQTLTASNTLADQDGLGIISYQWRRDDKAIDGVTGETYTLSQVDVGTKVSVQASYTDQRGKEESVTSSVTNVVTNVNDAPTGSVMIAGTVEENQTLTASSTLADEDGLSTISYQWLRDGSVIDNAVSNTYTLTQADVGSKISVRASYTDQQGTAEAVVSSATAAVANVNGVPTGSVTISGDAAEDQTLTASHTLADEDGLGAISYQWLRDGTEILGATDETYTLTQEDVGSEISVRASYTDQQGTEEFIASATTSPISAILEQDEDGVPDADEARVPSLDGNSTGDGNGDGIPDAEQSNISSVPFLSTSTAVSNPGDAAEAFITLSSNGSGTSGSGAGTLALRNVRQLDAPDDRPDDLNMPFGLIAFESDVETVGGSSVFSLFVGGDLDVNGYWKQDADGDWVNLASADFGGSLTREGNKIRFDFVIEDGGEFDSDGVANGIIVDPGAIGFRAPETSEEPVPTPEPTPDIDPDELPDEELNRAPVANNDEFSERFGWLLSGNLFEDNGNGIDKGADNDVILITGIGGQAVVFDTAMVLTSGATVTVQENGDFLYDQRAAFEPSDDKERFRDIFEYSIEDTHGAANTATVSVELAEIHDTVEISILHALYEVAFDRKADASGLDYWSDVRKEGVSVFDIAEFFLESEEFVSNHGNSLSDDDYLTMLYANAFDRAPDANGFEYWSDMLEESTVDHGDVMTHFAFSDEMQIKHLAEGFIFA</sequence>